<proteinExistence type="predicted"/>
<keyword evidence="5" id="KW-1133">Transmembrane helix</keyword>
<reference evidence="7 8" key="1">
    <citation type="submission" date="2019-06" db="EMBL/GenBank/DDBJ databases">
        <title>Whole genome sequence for Cellvibrionaceae sp. R142.</title>
        <authorList>
            <person name="Wang G."/>
        </authorList>
    </citation>
    <scope>NUCLEOTIDE SEQUENCE [LARGE SCALE GENOMIC DNA]</scope>
    <source>
        <strain evidence="7 8">R142</strain>
    </source>
</reference>
<evidence type="ECO:0000256" key="3">
    <source>
        <dbReference type="ARBA" id="ARBA00023098"/>
    </source>
</evidence>
<feature type="active site" description="Nucleophile" evidence="4">
    <location>
        <position position="111"/>
    </location>
</feature>
<sequence>MGDHMIQIERPRVSCRRFANCIHCLAPALLTLLLFVVITAAVARADMAGGIPVDAETRQGRHSQVSPCGDGSRPRIGLVLGGGGARGGAHVGVLHELERLRVPVDCIVGTSVGAIIGGFYASGLEVGEIEDIITGIDWDDIFDDAIARQNRSFRRKLDDERFLVKSKPGFNGGELQLPTGLTYGQKIELLLSRATLPAARVRDFDKLTIPYRAVAADLVTGDSVVLASGNLARAIRASMSIPAIFSPVDIHGRLLVDGGLANNLPVDVARDMGADIVIAVDLSKPLRNKEEITSVLTVTEQLTALLTHRNTVQQIATLSDKDIYIKPLLIDIGGADFARSEQAIELGSQAVRKQRDALADLALSERAYNHYLSALTRPARQAPMLDFITVNNDSPLADAVLKDRLATLEPGRPLDLSELERDIDKIFGLEIFQNVRYDIVEDDGRTGLVIDAEARSWGPNYLQFGLTLSDNFEGDNFFDLTAGYLRTGVNSLGGEMRTFATIGQAPGVFGEWYQPLDAQTSFFVESLVGYGQRNVNLFNRAGDIVSEFQVTEYGGVLAAGYEFGQWGELRLGLRGIAGDAEVRAGARVPDIRFDTGEAFLRMSTDRLDNVDFPRHGRQVIAEYLVSRETLGADSQFEQYALGALGARTWGRHSIVGSFSWFGTKDDDAPIQSRFALGGLFNLSGLQRNQLSGQHAGLAALAYYRRLGNVSFLPVYAGLTMELGNVWERESDIGFDNTIFAGSLFVGTETALGPFYLGYGRAENGREAFYLTFGRVFGRRAGDFFRD</sequence>
<feature type="domain" description="PNPLA" evidence="6">
    <location>
        <begin position="78"/>
        <end position="270"/>
    </location>
</feature>
<dbReference type="PANTHER" id="PTHR14226">
    <property type="entry name" value="NEUROPATHY TARGET ESTERASE/SWISS CHEESE D.MELANOGASTER"/>
    <property type="match status" value="1"/>
</dbReference>
<organism evidence="7 8">
    <name type="scientific">Exilibacterium tricleocarpae</name>
    <dbReference type="NCBI Taxonomy" id="2591008"/>
    <lineage>
        <taxon>Bacteria</taxon>
        <taxon>Pseudomonadati</taxon>
        <taxon>Pseudomonadota</taxon>
        <taxon>Gammaproteobacteria</taxon>
        <taxon>Cellvibrionales</taxon>
        <taxon>Cellvibrionaceae</taxon>
        <taxon>Exilibacterium</taxon>
    </lineage>
</organism>
<evidence type="ECO:0000313" key="8">
    <source>
        <dbReference type="Proteomes" id="UP000319732"/>
    </source>
</evidence>
<name>A0A545U6Q4_9GAMM</name>
<dbReference type="EMBL" id="VHSG01000004">
    <property type="protein sequence ID" value="TQV85152.1"/>
    <property type="molecule type" value="Genomic_DNA"/>
</dbReference>
<keyword evidence="5" id="KW-0472">Membrane</keyword>
<dbReference type="Gene3D" id="3.10.20.310">
    <property type="entry name" value="membrane protein fhac"/>
    <property type="match status" value="1"/>
</dbReference>
<dbReference type="InterPro" id="IPR050301">
    <property type="entry name" value="NTE"/>
</dbReference>
<feature type="transmembrane region" description="Helical" evidence="5">
    <location>
        <begin position="21"/>
        <end position="43"/>
    </location>
</feature>
<feature type="short sequence motif" description="GXSXG" evidence="4">
    <location>
        <begin position="109"/>
        <end position="113"/>
    </location>
</feature>
<dbReference type="Gene3D" id="2.40.160.50">
    <property type="entry name" value="membrane protein fhac: a member of the omp85/tpsb transporter family"/>
    <property type="match status" value="1"/>
</dbReference>
<dbReference type="PANTHER" id="PTHR14226:SF29">
    <property type="entry name" value="NEUROPATHY TARGET ESTERASE SWS"/>
    <property type="match status" value="1"/>
</dbReference>
<keyword evidence="5" id="KW-0812">Transmembrane</keyword>
<dbReference type="InterPro" id="IPR002641">
    <property type="entry name" value="PNPLA_dom"/>
</dbReference>
<evidence type="ECO:0000256" key="4">
    <source>
        <dbReference type="PROSITE-ProRule" id="PRU01161"/>
    </source>
</evidence>
<dbReference type="Pfam" id="PF01734">
    <property type="entry name" value="Patatin"/>
    <property type="match status" value="1"/>
</dbReference>
<protein>
    <submittedName>
        <fullName evidence="7">Patatin</fullName>
    </submittedName>
</protein>
<evidence type="ECO:0000313" key="7">
    <source>
        <dbReference type="EMBL" id="TQV85152.1"/>
    </source>
</evidence>
<feature type="short sequence motif" description="GXGXXG" evidence="4">
    <location>
        <begin position="82"/>
        <end position="87"/>
    </location>
</feature>
<gene>
    <name evidence="7" type="ORF">FKG94_02900</name>
</gene>
<feature type="short sequence motif" description="DGA/G" evidence="4">
    <location>
        <begin position="257"/>
        <end position="259"/>
    </location>
</feature>
<dbReference type="OrthoDB" id="5290098at2"/>
<dbReference type="GO" id="GO:0016787">
    <property type="term" value="F:hydrolase activity"/>
    <property type="evidence" value="ECO:0007669"/>
    <property type="project" value="UniProtKB-UniRule"/>
</dbReference>
<dbReference type="SUPFAM" id="SSF52151">
    <property type="entry name" value="FabD/lysophospholipase-like"/>
    <property type="match status" value="1"/>
</dbReference>
<evidence type="ECO:0000256" key="5">
    <source>
        <dbReference type="SAM" id="Phobius"/>
    </source>
</evidence>
<keyword evidence="3 4" id="KW-0443">Lipid metabolism</keyword>
<dbReference type="InterPro" id="IPR016035">
    <property type="entry name" value="Acyl_Trfase/lysoPLipase"/>
</dbReference>
<dbReference type="Proteomes" id="UP000319732">
    <property type="component" value="Unassembled WGS sequence"/>
</dbReference>
<evidence type="ECO:0000256" key="1">
    <source>
        <dbReference type="ARBA" id="ARBA00022801"/>
    </source>
</evidence>
<comment type="caution">
    <text evidence="7">The sequence shown here is derived from an EMBL/GenBank/DDBJ whole genome shotgun (WGS) entry which is preliminary data.</text>
</comment>
<feature type="active site" description="Proton acceptor" evidence="4">
    <location>
        <position position="257"/>
    </location>
</feature>
<keyword evidence="2 4" id="KW-0442">Lipid degradation</keyword>
<keyword evidence="1 4" id="KW-0378">Hydrolase</keyword>
<dbReference type="AlphaFoldDB" id="A0A545U6Q4"/>
<dbReference type="GO" id="GO:0016042">
    <property type="term" value="P:lipid catabolic process"/>
    <property type="evidence" value="ECO:0007669"/>
    <property type="project" value="UniProtKB-UniRule"/>
</dbReference>
<dbReference type="PROSITE" id="PS51635">
    <property type="entry name" value="PNPLA"/>
    <property type="match status" value="1"/>
</dbReference>
<evidence type="ECO:0000259" key="6">
    <source>
        <dbReference type="PROSITE" id="PS51635"/>
    </source>
</evidence>
<evidence type="ECO:0000256" key="2">
    <source>
        <dbReference type="ARBA" id="ARBA00022963"/>
    </source>
</evidence>
<accession>A0A545U6Q4</accession>
<keyword evidence="8" id="KW-1185">Reference proteome</keyword>
<dbReference type="Gene3D" id="3.40.1090.10">
    <property type="entry name" value="Cytosolic phospholipase A2 catalytic domain"/>
    <property type="match status" value="2"/>
</dbReference>